<dbReference type="InterPro" id="IPR013083">
    <property type="entry name" value="Znf_RING/FYVE/PHD"/>
</dbReference>
<dbReference type="PROSITE" id="PS01359">
    <property type="entry name" value="ZF_PHD_1"/>
    <property type="match status" value="1"/>
</dbReference>
<feature type="domain" description="PHD-type" evidence="6">
    <location>
        <begin position="162"/>
        <end position="214"/>
    </location>
</feature>
<dbReference type="PANTHER" id="PTHR37563">
    <property type="entry name" value="PHYTANOYL-COA DIOXYGENASE FAMILY PROTEIN (AFU_ORTHOLOGUE AFUA_2G03330)"/>
    <property type="match status" value="1"/>
</dbReference>
<dbReference type="SUPFAM" id="SSF51197">
    <property type="entry name" value="Clavaminate synthase-like"/>
    <property type="match status" value="1"/>
</dbReference>
<feature type="region of interest" description="Disordered" evidence="5">
    <location>
        <begin position="438"/>
        <end position="494"/>
    </location>
</feature>
<evidence type="ECO:0000313" key="8">
    <source>
        <dbReference type="Proteomes" id="UP000751190"/>
    </source>
</evidence>
<reference evidence="7" key="1">
    <citation type="submission" date="2021-05" db="EMBL/GenBank/DDBJ databases">
        <title>The genome of the haptophyte Pavlova lutheri (Diacronema luteri, Pavlovales) - a model for lipid biosynthesis in eukaryotic algae.</title>
        <authorList>
            <person name="Hulatt C.J."/>
            <person name="Posewitz M.C."/>
        </authorList>
    </citation>
    <scope>NUCLEOTIDE SEQUENCE</scope>
    <source>
        <strain evidence="7">NIVA-4/92</strain>
    </source>
</reference>
<dbReference type="SMART" id="SM00249">
    <property type="entry name" value="PHD"/>
    <property type="match status" value="2"/>
</dbReference>
<evidence type="ECO:0000259" key="6">
    <source>
        <dbReference type="PROSITE" id="PS50016"/>
    </source>
</evidence>
<dbReference type="InterPro" id="IPR001965">
    <property type="entry name" value="Znf_PHD"/>
</dbReference>
<keyword evidence="3" id="KW-0862">Zinc</keyword>
<organism evidence="7 8">
    <name type="scientific">Diacronema lutheri</name>
    <name type="common">Unicellular marine alga</name>
    <name type="synonym">Monochrysis lutheri</name>
    <dbReference type="NCBI Taxonomy" id="2081491"/>
    <lineage>
        <taxon>Eukaryota</taxon>
        <taxon>Haptista</taxon>
        <taxon>Haptophyta</taxon>
        <taxon>Pavlovophyceae</taxon>
        <taxon>Pavlovales</taxon>
        <taxon>Pavlovaceae</taxon>
        <taxon>Diacronema</taxon>
    </lineage>
</organism>
<dbReference type="InterPro" id="IPR019786">
    <property type="entry name" value="Zinc_finger_PHD-type_CS"/>
</dbReference>
<dbReference type="Proteomes" id="UP000751190">
    <property type="component" value="Unassembled WGS sequence"/>
</dbReference>
<dbReference type="EMBL" id="JAGTXO010000036">
    <property type="protein sequence ID" value="KAG8459924.1"/>
    <property type="molecule type" value="Genomic_DNA"/>
</dbReference>
<feature type="compositionally biased region" description="Low complexity" evidence="5">
    <location>
        <begin position="636"/>
        <end position="661"/>
    </location>
</feature>
<evidence type="ECO:0000256" key="4">
    <source>
        <dbReference type="PROSITE-ProRule" id="PRU00146"/>
    </source>
</evidence>
<accession>A0A8J6C459</accession>
<evidence type="ECO:0000256" key="2">
    <source>
        <dbReference type="ARBA" id="ARBA00022771"/>
    </source>
</evidence>
<name>A0A8J6C459_DIALT</name>
<dbReference type="PANTHER" id="PTHR37563:SF2">
    <property type="entry name" value="PHYTANOYL-COA DIOXYGENASE FAMILY PROTEIN (AFU_ORTHOLOGUE AFUA_2G03330)"/>
    <property type="match status" value="1"/>
</dbReference>
<keyword evidence="2 4" id="KW-0863">Zinc-finger</keyword>
<feature type="compositionally biased region" description="Low complexity" evidence="5">
    <location>
        <begin position="590"/>
        <end position="607"/>
    </location>
</feature>
<evidence type="ECO:0000313" key="7">
    <source>
        <dbReference type="EMBL" id="KAG8459924.1"/>
    </source>
</evidence>
<evidence type="ECO:0000256" key="1">
    <source>
        <dbReference type="ARBA" id="ARBA00022723"/>
    </source>
</evidence>
<dbReference type="SUPFAM" id="SSF57903">
    <property type="entry name" value="FYVE/PHD zinc finger"/>
    <property type="match status" value="2"/>
</dbReference>
<feature type="compositionally biased region" description="Polar residues" evidence="5">
    <location>
        <begin position="442"/>
        <end position="453"/>
    </location>
</feature>
<dbReference type="InterPro" id="IPR051961">
    <property type="entry name" value="Fungal_Metabolite_Diox"/>
</dbReference>
<dbReference type="Pfam" id="PF00628">
    <property type="entry name" value="PHD"/>
    <property type="match status" value="1"/>
</dbReference>
<feature type="region of interest" description="Disordered" evidence="5">
    <location>
        <begin position="112"/>
        <end position="160"/>
    </location>
</feature>
<protein>
    <recommendedName>
        <fullName evidence="6">PHD-type domain-containing protein</fullName>
    </recommendedName>
</protein>
<dbReference type="GO" id="GO:0008270">
    <property type="term" value="F:zinc ion binding"/>
    <property type="evidence" value="ECO:0007669"/>
    <property type="project" value="UniProtKB-KW"/>
</dbReference>
<dbReference type="InterPro" id="IPR008775">
    <property type="entry name" value="Phytyl_CoA_dOase-like"/>
</dbReference>
<feature type="compositionally biased region" description="Polar residues" evidence="5">
    <location>
        <begin position="10"/>
        <end position="20"/>
    </location>
</feature>
<sequence>MGPNEHAKHATSTPVGSASLPQCAGQAPELHGTRQAGSTPPLGGADGARSNEQQADRDAEGACGEQETRAHRGLVLPLDACAAPCAQAMSVVLDGPAITGSAAARTDAPLRMDGASTAAPSGAAAARADAAAPAGEPSPARAKATAKRTKGETEGDAEDNWDPPCAKCGSVPTDSRNIVCDGCASVFHWACLRPPLHALPARGAEWFCAACLRRGIIETVLERHGHGPDAWYLVKFRARQSALVAPAPAAAKPARARASVARRAAPRAPAATAAAKAAGGSGGRSGYDVRWLSAAELDISAWAREQMAAFCEREARARALVCPLPLPHPLGGADAQLVEQRARTAAELAAAEARSLRLLLCDDAAREPRPLAPGAAQLRAHARDACCRRLRWWAHHLPPRACASARAEAHAGAGAAAAAAAAGGAQAAQAEATRAVLRAAGSQRTRSQPTAATGTGADVSAPVAAADGADGAATPGAAAQAAARKRPRRSPGLLGARTHLARTLFCRERAAAMRRTSAGSALSSAEVTNAVRAQWAALAEPRRERYRKRAVLLAAGARAATAGDKSDADGGQTVGVAHDASAHTEAATLVSPRAAPSSAQRAAAAVSLRRTAANATAAKRRRDEAEEAAEAHGARARGAAAARHASSAAAAPPAAKSTANPTPNPTPNPAANPTANPTTKLSGAALRAMARAPFRCALCLHAERRPTAECARCGALCHLACVHPPLAEPPAAAWLCPLCAPPVAAAPHPLALGSGARGAAAPAATNALGTGLSARAVADAAAGALELFERGIVIRQTGLATAQVLRCVDVCIARFESAMRRISALDLDEELRAGGFDAIKLRHHGRYDVAVPELASRPFRFTRDEAPWMAIVRAALGLDATLVHCGCMLSLPGSSAQPWHSDGDHLSEERHFAPHCVNVFVPLVQLSRENGPTEFVPHSHASWHAAEPSIVPCIAGGGYIVFDYRLRHRGLANRSAEPRPLLYLTYAKPFFADMTNFSATRYPPLPEVAEWHGREERARARAACA</sequence>
<feature type="region of interest" description="Disordered" evidence="5">
    <location>
        <begin position="588"/>
        <end position="607"/>
    </location>
</feature>
<feature type="region of interest" description="Disordered" evidence="5">
    <location>
        <begin position="613"/>
        <end position="679"/>
    </location>
</feature>
<keyword evidence="8" id="KW-1185">Reference proteome</keyword>
<dbReference type="PROSITE" id="PS50016">
    <property type="entry name" value="ZF_PHD_2"/>
    <property type="match status" value="1"/>
</dbReference>
<dbReference type="InterPro" id="IPR019787">
    <property type="entry name" value="Znf_PHD-finger"/>
</dbReference>
<proteinExistence type="predicted"/>
<evidence type="ECO:0000256" key="3">
    <source>
        <dbReference type="ARBA" id="ARBA00022833"/>
    </source>
</evidence>
<dbReference type="AlphaFoldDB" id="A0A8J6C459"/>
<feature type="region of interest" description="Disordered" evidence="5">
    <location>
        <begin position="1"/>
        <end position="65"/>
    </location>
</feature>
<dbReference type="Gene3D" id="3.30.40.10">
    <property type="entry name" value="Zinc/RING finger domain, C3HC4 (zinc finger)"/>
    <property type="match status" value="2"/>
</dbReference>
<feature type="compositionally biased region" description="Basic and acidic residues" evidence="5">
    <location>
        <begin position="621"/>
        <end position="633"/>
    </location>
</feature>
<dbReference type="OrthoDB" id="420046at2759"/>
<dbReference type="Pfam" id="PF05721">
    <property type="entry name" value="PhyH"/>
    <property type="match status" value="1"/>
</dbReference>
<dbReference type="Gene3D" id="2.60.120.620">
    <property type="entry name" value="q2cbj1_9rhob like domain"/>
    <property type="match status" value="1"/>
</dbReference>
<gene>
    <name evidence="7" type="ORF">KFE25_010973</name>
</gene>
<feature type="compositionally biased region" description="Basic and acidic residues" evidence="5">
    <location>
        <begin position="54"/>
        <end position="65"/>
    </location>
</feature>
<feature type="compositionally biased region" description="Low complexity" evidence="5">
    <location>
        <begin position="114"/>
        <end position="143"/>
    </location>
</feature>
<comment type="caution">
    <text evidence="7">The sequence shown here is derived from an EMBL/GenBank/DDBJ whole genome shotgun (WGS) entry which is preliminary data.</text>
</comment>
<keyword evidence="1" id="KW-0479">Metal-binding</keyword>
<dbReference type="InterPro" id="IPR011011">
    <property type="entry name" value="Znf_FYVE_PHD"/>
</dbReference>
<evidence type="ECO:0000256" key="5">
    <source>
        <dbReference type="SAM" id="MobiDB-lite"/>
    </source>
</evidence>
<feature type="compositionally biased region" description="Low complexity" evidence="5">
    <location>
        <begin position="455"/>
        <end position="482"/>
    </location>
</feature>